<comment type="caution">
    <text evidence="1">The sequence shown here is derived from an EMBL/GenBank/DDBJ whole genome shotgun (WGS) entry which is preliminary data.</text>
</comment>
<dbReference type="Proteomes" id="UP001161160">
    <property type="component" value="Unassembled WGS sequence"/>
</dbReference>
<gene>
    <name evidence="1" type="ORF">M2127_000550</name>
</gene>
<evidence type="ECO:0000313" key="2">
    <source>
        <dbReference type="Proteomes" id="UP001161160"/>
    </source>
</evidence>
<evidence type="ECO:0000313" key="1">
    <source>
        <dbReference type="EMBL" id="MDH6503263.1"/>
    </source>
</evidence>
<dbReference type="AlphaFoldDB" id="A0AA43M6W8"/>
<dbReference type="EMBL" id="JARXYA010000002">
    <property type="protein sequence ID" value="MDH6503263.1"/>
    <property type="molecule type" value="Genomic_DNA"/>
</dbReference>
<organism evidence="1 2">
    <name type="scientific">Polynucleobacter sphagniphilus</name>
    <dbReference type="NCBI Taxonomy" id="1743169"/>
    <lineage>
        <taxon>Bacteria</taxon>
        <taxon>Pseudomonadati</taxon>
        <taxon>Pseudomonadota</taxon>
        <taxon>Betaproteobacteria</taxon>
        <taxon>Burkholderiales</taxon>
        <taxon>Burkholderiaceae</taxon>
        <taxon>Polynucleobacter</taxon>
    </lineage>
</organism>
<protein>
    <recommendedName>
        <fullName evidence="3">Phosphoglycerate mutase</fullName>
    </recommendedName>
</protein>
<proteinExistence type="predicted"/>
<keyword evidence="2" id="KW-1185">Reference proteome</keyword>
<reference evidence="1" key="1">
    <citation type="submission" date="2023-04" db="EMBL/GenBank/DDBJ databases">
        <title>Genome Encyclopedia of Bacteria and Archaea VI: Functional Genomics of Type Strains.</title>
        <authorList>
            <person name="Whitman W."/>
        </authorList>
    </citation>
    <scope>NUCLEOTIDE SEQUENCE</scope>
    <source>
        <strain evidence="1">Enz.4-51</strain>
    </source>
</reference>
<evidence type="ECO:0008006" key="3">
    <source>
        <dbReference type="Google" id="ProtNLM"/>
    </source>
</evidence>
<name>A0AA43M6W8_9BURK</name>
<dbReference type="RefSeq" id="WP_076022909.1">
    <property type="nucleotide sequence ID" value="NZ_JARXVW010000001.1"/>
</dbReference>
<sequence length="323" mass="36549">MPPKIRGMSANSTLKRFTLMLSGEDFLDNDVQESLDGAPANGLPHERFLLGAKLPIAPVLLLGQSDQAFDPNLSIACLQPVHFHATRDHLVLLGQSQVNLTASESAQLLQAALPFIEEDFESPLLFNGGNDWFIQAGPFTSLATHSVDQAHGRNIDWWMPRDTDQEGVAKRWRKLQNEIQMLWHVDPTNEERTARGLPSINSLWISGIGKLQDVQTPMPLQEVKMLCGSHPLLPGLAKYLGITHQEQLDPSQLINTFAWLNQAESIWPILTQALIDKQLDEIELIDFPKGKLRQRIFKIGDLYKRSWKIWNKPTMRSWQEIAE</sequence>
<accession>A0AA43M6W8</accession>